<dbReference type="EMBL" id="PXOF01000170">
    <property type="protein sequence ID" value="RGP61165.1"/>
    <property type="molecule type" value="Genomic_DNA"/>
</dbReference>
<evidence type="ECO:0000313" key="1">
    <source>
        <dbReference type="EMBL" id="RGP61165.1"/>
    </source>
</evidence>
<reference evidence="1 2" key="1">
    <citation type="journal article" date="2018" name="PLoS Pathog.">
        <title>Evolution of structural diversity of trichothecenes, a family of toxins produced by plant pathogenic and entomopathogenic fungi.</title>
        <authorList>
            <person name="Proctor R.H."/>
            <person name="McCormick S.P."/>
            <person name="Kim H.S."/>
            <person name="Cardoza R.E."/>
            <person name="Stanley A.M."/>
            <person name="Lindo L."/>
            <person name="Kelly A."/>
            <person name="Brown D.W."/>
            <person name="Lee T."/>
            <person name="Vaughan M.M."/>
            <person name="Alexander N.J."/>
            <person name="Busman M."/>
            <person name="Gutierrez S."/>
        </authorList>
    </citation>
    <scope>NUCLEOTIDE SEQUENCE [LARGE SCALE GENOMIC DNA]</scope>
    <source>
        <strain evidence="1 2">NRRL 3299</strain>
    </source>
</reference>
<dbReference type="AlphaFoldDB" id="A0A395RM55"/>
<name>A0A395RM55_FUSSP</name>
<gene>
    <name evidence="1" type="ORF">FSPOR_10150</name>
</gene>
<keyword evidence="2" id="KW-1185">Reference proteome</keyword>
<dbReference type="PANTHER" id="PTHR38846:SF1">
    <property type="entry name" value="C3H1-TYPE DOMAIN-CONTAINING PROTEIN"/>
    <property type="match status" value="1"/>
</dbReference>
<accession>A0A395RM55</accession>
<sequence>MSKKTLVVNTFEDEDSESEIAAGLGALALTPTTLSESPRRMSLMGQWNEYFQKGTLEDFQRLCVDLGLPGDLPSKTKCRQALGGVHVNIKQFLACENKPHEVKIFNSRNALVRWTRKNNAFFPTHELPKGSPLRRLLEIMRY</sequence>
<dbReference type="PANTHER" id="PTHR38846">
    <property type="entry name" value="C3H1-TYPE DOMAIN-CONTAINING PROTEIN"/>
    <property type="match status" value="1"/>
</dbReference>
<evidence type="ECO:0000313" key="2">
    <source>
        <dbReference type="Proteomes" id="UP000266152"/>
    </source>
</evidence>
<dbReference type="Proteomes" id="UP000266152">
    <property type="component" value="Unassembled WGS sequence"/>
</dbReference>
<proteinExistence type="predicted"/>
<protein>
    <submittedName>
        <fullName evidence="1">Uncharacterized protein</fullName>
    </submittedName>
</protein>
<comment type="caution">
    <text evidence="1">The sequence shown here is derived from an EMBL/GenBank/DDBJ whole genome shotgun (WGS) entry which is preliminary data.</text>
</comment>
<organism evidence="1 2">
    <name type="scientific">Fusarium sporotrichioides</name>
    <dbReference type="NCBI Taxonomy" id="5514"/>
    <lineage>
        <taxon>Eukaryota</taxon>
        <taxon>Fungi</taxon>
        <taxon>Dikarya</taxon>
        <taxon>Ascomycota</taxon>
        <taxon>Pezizomycotina</taxon>
        <taxon>Sordariomycetes</taxon>
        <taxon>Hypocreomycetidae</taxon>
        <taxon>Hypocreales</taxon>
        <taxon>Nectriaceae</taxon>
        <taxon>Fusarium</taxon>
    </lineage>
</organism>
<dbReference type="STRING" id="5514.A0A395RM55"/>